<keyword evidence="1" id="KW-1133">Transmembrane helix</keyword>
<feature type="transmembrane region" description="Helical" evidence="1">
    <location>
        <begin position="61"/>
        <end position="82"/>
    </location>
</feature>
<accession>A0ABX4YP39</accession>
<evidence type="ECO:0000313" key="4">
    <source>
        <dbReference type="Proteomes" id="UP000094669"/>
    </source>
</evidence>
<evidence type="ECO:0000256" key="1">
    <source>
        <dbReference type="SAM" id="Phobius"/>
    </source>
</evidence>
<dbReference type="EMBL" id="MCRM02000001">
    <property type="protein sequence ID" value="PNV76742.1"/>
    <property type="molecule type" value="Genomic_DNA"/>
</dbReference>
<feature type="domain" description="Histidine kinase N-terminal 7TM region" evidence="2">
    <location>
        <begin position="7"/>
        <end position="223"/>
    </location>
</feature>
<feature type="transmembrane region" description="Helical" evidence="1">
    <location>
        <begin position="94"/>
        <end position="113"/>
    </location>
</feature>
<dbReference type="Proteomes" id="UP000094669">
    <property type="component" value="Unassembled WGS sequence"/>
</dbReference>
<evidence type="ECO:0000313" key="3">
    <source>
        <dbReference type="EMBL" id="PNV76742.1"/>
    </source>
</evidence>
<keyword evidence="1" id="KW-0472">Membrane</keyword>
<proteinExistence type="predicted"/>
<reference evidence="3" key="1">
    <citation type="submission" date="2018-01" db="EMBL/GenBank/DDBJ databases">
        <title>Genomic characterization of Leptospira inadai serogroup Lyme isolated from captured rat in Brazil and comparative analysis with human reference strain.</title>
        <authorList>
            <person name="Moreno L.Z."/>
            <person name="Loureiro A.P."/>
            <person name="Miraglia F."/>
            <person name="Kremer F.S."/>
            <person name="Eslabao M.R."/>
            <person name="Dellagostin O.A."/>
            <person name="Lilenbaum W."/>
            <person name="Moreno A.M."/>
        </authorList>
    </citation>
    <scope>NUCLEOTIDE SEQUENCE [LARGE SCALE GENOMIC DNA]</scope>
    <source>
        <strain evidence="3">M34/99</strain>
    </source>
</reference>
<evidence type="ECO:0000259" key="2">
    <source>
        <dbReference type="Pfam" id="PF16927"/>
    </source>
</evidence>
<keyword evidence="4" id="KW-1185">Reference proteome</keyword>
<organism evidence="3 4">
    <name type="scientific">Leptospira inadai serovar Lyme</name>
    <dbReference type="NCBI Taxonomy" id="293084"/>
    <lineage>
        <taxon>Bacteria</taxon>
        <taxon>Pseudomonadati</taxon>
        <taxon>Spirochaetota</taxon>
        <taxon>Spirochaetia</taxon>
        <taxon>Leptospirales</taxon>
        <taxon>Leptospiraceae</taxon>
        <taxon>Leptospira</taxon>
    </lineage>
</organism>
<feature type="transmembrane region" description="Helical" evidence="1">
    <location>
        <begin position="28"/>
        <end position="49"/>
    </location>
</feature>
<feature type="transmembrane region" description="Helical" evidence="1">
    <location>
        <begin position="134"/>
        <end position="157"/>
    </location>
</feature>
<feature type="transmembrane region" description="Helical" evidence="1">
    <location>
        <begin position="169"/>
        <end position="189"/>
    </location>
</feature>
<dbReference type="Pfam" id="PF16927">
    <property type="entry name" value="HisKA_7TM"/>
    <property type="match status" value="1"/>
</dbReference>
<feature type="transmembrane region" description="Helical" evidence="1">
    <location>
        <begin position="196"/>
        <end position="215"/>
    </location>
</feature>
<keyword evidence="1" id="KW-0812">Transmembrane</keyword>
<dbReference type="InterPro" id="IPR031621">
    <property type="entry name" value="HisKA_7TM"/>
</dbReference>
<protein>
    <recommendedName>
        <fullName evidence="2">Histidine kinase N-terminal 7TM region domain-containing protein</fullName>
    </recommendedName>
</protein>
<comment type="caution">
    <text evidence="3">The sequence shown here is derived from an EMBL/GenBank/DDBJ whole genome shotgun (WGS) entry which is preliminary data.</text>
</comment>
<gene>
    <name evidence="3" type="ORF">BES34_000150</name>
</gene>
<sequence length="308" mass="35116">MELILAIVTFVLLSLSAAYFYKGSEKNYLSLSFSLIALLMSAWCILFSLSEMQLSLTFRSSLVNLIPIPILFIPILLTYIIFNYFRPDSLESLPALLTLIHVIAILFFSWYSFGGIVGPYQTEGTLGIFKPDPLCYSIYAYIYASVFVCLAMLIRNIFRGVYFVRLHSIYLFAGAVFCGLVSSFLIILLPLFGIPAALTAVLGISSFLWIAWISVINYRFFTIELSDFKYDFRNPKFSSAILSLNRFLMKKIDPATFAEICDQFETKRREEVYALQAEMLLESVYSKEGTISDHVKQYSRKVTDLFVS</sequence>
<name>A0ABX4YP39_9LEPT</name>